<keyword evidence="1" id="KW-0812">Transmembrane</keyword>
<protein>
    <recommendedName>
        <fullName evidence="4">TadE-like protein</fullName>
    </recommendedName>
</protein>
<evidence type="ECO:0000313" key="2">
    <source>
        <dbReference type="EMBL" id="TQE44296.1"/>
    </source>
</evidence>
<dbReference type="STRING" id="1686286.GCA_900092335_00558"/>
<dbReference type="EMBL" id="VHIR01000002">
    <property type="protein sequence ID" value="TQE44296.1"/>
    <property type="molecule type" value="Genomic_DNA"/>
</dbReference>
<dbReference type="Proteomes" id="UP000318080">
    <property type="component" value="Unassembled WGS sequence"/>
</dbReference>
<accession>A0A540R994</accession>
<dbReference type="RefSeq" id="WP_141628498.1">
    <property type="nucleotide sequence ID" value="NZ_VHIR01000002.1"/>
</dbReference>
<reference evidence="2 3" key="1">
    <citation type="submission" date="2019-06" db="EMBL/GenBank/DDBJ databases">
        <title>Draft genome of C. phoceense Strain 272.</title>
        <authorList>
            <person name="Pacheco L.G.C."/>
            <person name="Barberis C.M."/>
            <person name="Almuzara M.N."/>
            <person name="Traglia G.M."/>
            <person name="Santos C.S."/>
            <person name="Rocha D.J.P.G."/>
            <person name="Aguiar E.R.G.R."/>
            <person name="Vay C.A."/>
        </authorList>
    </citation>
    <scope>NUCLEOTIDE SEQUENCE [LARGE SCALE GENOMIC DNA]</scope>
    <source>
        <strain evidence="2 3">272</strain>
    </source>
</reference>
<keyword evidence="1" id="KW-0472">Membrane</keyword>
<dbReference type="AlphaFoldDB" id="A0A540R994"/>
<feature type="transmembrane region" description="Helical" evidence="1">
    <location>
        <begin position="33"/>
        <end position="53"/>
    </location>
</feature>
<keyword evidence="1" id="KW-1133">Transmembrane helix</keyword>
<name>A0A540R994_9CORY</name>
<evidence type="ECO:0008006" key="4">
    <source>
        <dbReference type="Google" id="ProtNLM"/>
    </source>
</evidence>
<evidence type="ECO:0000313" key="3">
    <source>
        <dbReference type="Proteomes" id="UP000318080"/>
    </source>
</evidence>
<comment type="caution">
    <text evidence="2">The sequence shown here is derived from an EMBL/GenBank/DDBJ whole genome shotgun (WGS) entry which is preliminary data.</text>
</comment>
<sequence length="110" mass="10994">MARRDRVKIRLAALLTSDRGSVSVEAALGMSSLVIVLIALVGAIATLGSYLAAVDTAGAAARSVAIGLEFEPTRGTIATSEAGGLMTVTATIPAPLGEVSATAVFPQEAP</sequence>
<keyword evidence="3" id="KW-1185">Reference proteome</keyword>
<proteinExistence type="predicted"/>
<organism evidence="2 3">
    <name type="scientific">Corynebacterium phoceense</name>
    <dbReference type="NCBI Taxonomy" id="1686286"/>
    <lineage>
        <taxon>Bacteria</taxon>
        <taxon>Bacillati</taxon>
        <taxon>Actinomycetota</taxon>
        <taxon>Actinomycetes</taxon>
        <taxon>Mycobacteriales</taxon>
        <taxon>Corynebacteriaceae</taxon>
        <taxon>Corynebacterium</taxon>
    </lineage>
</organism>
<gene>
    <name evidence="2" type="ORF">EJK80_01530</name>
</gene>
<evidence type="ECO:0000256" key="1">
    <source>
        <dbReference type="SAM" id="Phobius"/>
    </source>
</evidence>